<gene>
    <name evidence="3" type="ORF">EDC27_0431</name>
</gene>
<dbReference type="RefSeq" id="WP_123288965.1">
    <property type="nucleotide sequence ID" value="NZ_RJVA01000009.1"/>
</dbReference>
<proteinExistence type="predicted"/>
<evidence type="ECO:0008006" key="5">
    <source>
        <dbReference type="Google" id="ProtNLM"/>
    </source>
</evidence>
<feature type="signal peptide" evidence="2">
    <location>
        <begin position="1"/>
        <end position="16"/>
    </location>
</feature>
<keyword evidence="2" id="KW-0732">Signal</keyword>
<dbReference type="Proteomes" id="UP000276223">
    <property type="component" value="Unassembled WGS sequence"/>
</dbReference>
<evidence type="ECO:0000313" key="3">
    <source>
        <dbReference type="EMBL" id="ROR03173.1"/>
    </source>
</evidence>
<organism evidence="3 4">
    <name type="scientific">Desulfosoma caldarium</name>
    <dbReference type="NCBI Taxonomy" id="610254"/>
    <lineage>
        <taxon>Bacteria</taxon>
        <taxon>Pseudomonadati</taxon>
        <taxon>Thermodesulfobacteriota</taxon>
        <taxon>Syntrophobacteria</taxon>
        <taxon>Syntrophobacterales</taxon>
        <taxon>Syntrophobacteraceae</taxon>
        <taxon>Desulfosoma</taxon>
    </lineage>
</organism>
<reference evidence="3 4" key="1">
    <citation type="submission" date="2018-11" db="EMBL/GenBank/DDBJ databases">
        <title>Genomic Encyclopedia of Type Strains, Phase IV (KMG-IV): sequencing the most valuable type-strain genomes for metagenomic binning, comparative biology and taxonomic classification.</title>
        <authorList>
            <person name="Goeker M."/>
        </authorList>
    </citation>
    <scope>NUCLEOTIDE SEQUENCE [LARGE SCALE GENOMIC DNA]</scope>
    <source>
        <strain evidence="3 4">DSM 22027</strain>
    </source>
</reference>
<evidence type="ECO:0000256" key="2">
    <source>
        <dbReference type="SAM" id="SignalP"/>
    </source>
</evidence>
<dbReference type="AlphaFoldDB" id="A0A3N1VK30"/>
<evidence type="ECO:0000256" key="1">
    <source>
        <dbReference type="SAM" id="MobiDB-lite"/>
    </source>
</evidence>
<protein>
    <recommendedName>
        <fullName evidence="5">Secreted protein</fullName>
    </recommendedName>
</protein>
<sequence>MIRKAFWMVVTMVLMAAMRGPGFEAGGTADDTLKRTLPCVTVEEDRYRALFDFVQLPRTLLEPTENSPRPERHQWRDLKAASWTPL</sequence>
<feature type="compositionally biased region" description="Basic and acidic residues" evidence="1">
    <location>
        <begin position="68"/>
        <end position="79"/>
    </location>
</feature>
<feature type="region of interest" description="Disordered" evidence="1">
    <location>
        <begin position="62"/>
        <end position="86"/>
    </location>
</feature>
<comment type="caution">
    <text evidence="3">The sequence shown here is derived from an EMBL/GenBank/DDBJ whole genome shotgun (WGS) entry which is preliminary data.</text>
</comment>
<evidence type="ECO:0000313" key="4">
    <source>
        <dbReference type="Proteomes" id="UP000276223"/>
    </source>
</evidence>
<feature type="chain" id="PRO_5017995661" description="Secreted protein" evidence="2">
    <location>
        <begin position="17"/>
        <end position="86"/>
    </location>
</feature>
<name>A0A3N1VK30_9BACT</name>
<dbReference type="EMBL" id="RJVA01000009">
    <property type="protein sequence ID" value="ROR03173.1"/>
    <property type="molecule type" value="Genomic_DNA"/>
</dbReference>
<accession>A0A3N1VK30</accession>
<keyword evidence="4" id="KW-1185">Reference proteome</keyword>